<protein>
    <recommendedName>
        <fullName evidence="4">MT0933-like antitoxin protein</fullName>
    </recommendedName>
</protein>
<feature type="coiled-coil region" evidence="1">
    <location>
        <begin position="5"/>
        <end position="32"/>
    </location>
</feature>
<accession>A0A8J3LLT1</accession>
<proteinExistence type="predicted"/>
<evidence type="ECO:0000256" key="1">
    <source>
        <dbReference type="SAM" id="Coils"/>
    </source>
</evidence>
<name>A0A8J3LLT1_9ACTN</name>
<sequence length="61" mass="6974">MNGFLDRAKKLLDEHDEKVDQALDKVREKIDESAKNQYSEPLGKAVQFAKDHTGEGDTTRR</sequence>
<evidence type="ECO:0000313" key="2">
    <source>
        <dbReference type="EMBL" id="GIG75518.1"/>
    </source>
</evidence>
<dbReference type="RefSeq" id="WP_168079249.1">
    <property type="nucleotide sequence ID" value="NZ_BAAAQJ010000009.1"/>
</dbReference>
<dbReference type="EMBL" id="BONU01000032">
    <property type="protein sequence ID" value="GIG75518.1"/>
    <property type="molecule type" value="Genomic_DNA"/>
</dbReference>
<reference evidence="2" key="1">
    <citation type="submission" date="2021-01" db="EMBL/GenBank/DDBJ databases">
        <title>Whole genome shotgun sequence of Planosporangium flavigriseum NBRC 105377.</title>
        <authorList>
            <person name="Komaki H."/>
            <person name="Tamura T."/>
        </authorList>
    </citation>
    <scope>NUCLEOTIDE SEQUENCE</scope>
    <source>
        <strain evidence="2">NBRC 105377</strain>
    </source>
</reference>
<dbReference type="Pfam" id="PF14013">
    <property type="entry name" value="MT0933_antitox"/>
    <property type="match status" value="1"/>
</dbReference>
<dbReference type="Proteomes" id="UP000653674">
    <property type="component" value="Unassembled WGS sequence"/>
</dbReference>
<dbReference type="AlphaFoldDB" id="A0A8J3LLT1"/>
<keyword evidence="1" id="KW-0175">Coiled coil</keyword>
<comment type="caution">
    <text evidence="2">The sequence shown here is derived from an EMBL/GenBank/DDBJ whole genome shotgun (WGS) entry which is preliminary data.</text>
</comment>
<organism evidence="2 3">
    <name type="scientific">Planosporangium flavigriseum</name>
    <dbReference type="NCBI Taxonomy" id="373681"/>
    <lineage>
        <taxon>Bacteria</taxon>
        <taxon>Bacillati</taxon>
        <taxon>Actinomycetota</taxon>
        <taxon>Actinomycetes</taxon>
        <taxon>Micromonosporales</taxon>
        <taxon>Micromonosporaceae</taxon>
        <taxon>Planosporangium</taxon>
    </lineage>
</organism>
<gene>
    <name evidence="2" type="ORF">Pfl04_39220</name>
</gene>
<evidence type="ECO:0000313" key="3">
    <source>
        <dbReference type="Proteomes" id="UP000653674"/>
    </source>
</evidence>
<keyword evidence="3" id="KW-1185">Reference proteome</keyword>
<dbReference type="InterPro" id="IPR028037">
    <property type="entry name" value="Antitoxin_Rv0909/MT0933"/>
</dbReference>
<evidence type="ECO:0008006" key="4">
    <source>
        <dbReference type="Google" id="ProtNLM"/>
    </source>
</evidence>